<gene>
    <name evidence="1" type="ORF">PMAA_058910</name>
</gene>
<sequence>MAAVSDSAAPSGAMRFNLLELESEGMVSVYLDGKFAWRLPKKLISMRVPKAIQVEHVTSEEIVNSGALRWEIEHFSQDAFRLFAEWLYNVRGQIKEPATGASIKPYLELATFANRYEIESLAPVVNNIVQEIFANPDTLTSMGDAYDTLEAKSANRATISARFAALILGKRMDIQTLKPLLKSGELSHDMLVWITLYHQGGSEHQDFDEILTWMGQNCQLWIKALE</sequence>
<dbReference type="Proteomes" id="UP000001294">
    <property type="component" value="Unassembled WGS sequence"/>
</dbReference>
<accession>B6QLY4</accession>
<organism evidence="1 2">
    <name type="scientific">Talaromyces marneffei (strain ATCC 18224 / CBS 334.59 / QM 7333)</name>
    <name type="common">Penicillium marneffei</name>
    <dbReference type="NCBI Taxonomy" id="441960"/>
    <lineage>
        <taxon>Eukaryota</taxon>
        <taxon>Fungi</taxon>
        <taxon>Dikarya</taxon>
        <taxon>Ascomycota</taxon>
        <taxon>Pezizomycotina</taxon>
        <taxon>Eurotiomycetes</taxon>
        <taxon>Eurotiomycetidae</taxon>
        <taxon>Eurotiales</taxon>
        <taxon>Trichocomaceae</taxon>
        <taxon>Talaromyces</taxon>
        <taxon>Talaromyces sect. Talaromyces</taxon>
    </lineage>
</organism>
<dbReference type="PhylomeDB" id="B6QLY4"/>
<evidence type="ECO:0000313" key="1">
    <source>
        <dbReference type="EMBL" id="EEA22111.1"/>
    </source>
</evidence>
<proteinExistence type="predicted"/>
<keyword evidence="2" id="KW-1185">Reference proteome</keyword>
<name>B6QLY4_TALMQ</name>
<reference evidence="2" key="1">
    <citation type="journal article" date="2015" name="Genome Announc.">
        <title>Genome sequence of the AIDS-associated pathogen Penicillium marneffei (ATCC18224) and its near taxonomic relative Talaromyces stipitatus (ATCC10500).</title>
        <authorList>
            <person name="Nierman W.C."/>
            <person name="Fedorova-Abrams N.D."/>
            <person name="Andrianopoulos A."/>
        </authorList>
    </citation>
    <scope>NUCLEOTIDE SEQUENCE [LARGE SCALE GENOMIC DNA]</scope>
    <source>
        <strain evidence="2">ATCC 18224 / CBS 334.59 / QM 7333</strain>
    </source>
</reference>
<dbReference type="EMBL" id="DS995903">
    <property type="protein sequence ID" value="EEA22111.1"/>
    <property type="molecule type" value="Genomic_DNA"/>
</dbReference>
<dbReference type="AlphaFoldDB" id="B6QLY4"/>
<evidence type="ECO:0008006" key="3">
    <source>
        <dbReference type="Google" id="ProtNLM"/>
    </source>
</evidence>
<evidence type="ECO:0000313" key="2">
    <source>
        <dbReference type="Proteomes" id="UP000001294"/>
    </source>
</evidence>
<dbReference type="VEuPathDB" id="FungiDB:PMAA_058910"/>
<dbReference type="HOGENOM" id="CLU_1462267_0_0_1"/>
<protein>
    <recommendedName>
        <fullName evidence="3">BTB domain-containing protein</fullName>
    </recommendedName>
</protein>
<dbReference type="OrthoDB" id="4224437at2759"/>